<evidence type="ECO:0000313" key="3">
    <source>
        <dbReference type="Proteomes" id="UP000054387"/>
    </source>
</evidence>
<evidence type="ECO:0000256" key="1">
    <source>
        <dbReference type="SAM" id="Phobius"/>
    </source>
</evidence>
<name>A0A0W1R7R4_9EURY</name>
<dbReference type="EMBL" id="LOPU01000029">
    <property type="protein sequence ID" value="KTG09466.1"/>
    <property type="molecule type" value="Genomic_DNA"/>
</dbReference>
<sequence length="227" mass="22258">MSGTFVRKPALLSSTLALLVAAAATVHVTDVTVAAVALVAGGVLVTGVGATLQSRRETVLRWVVVAAGVGVSLVGVAIGASEASGPGALVRTLPSLLGVLVVGLALAPVRNSGSRGLLKAGAALLFLTVLVSGLLDPETLEPLLVGTVATVLVYDLGEQAINVGEQLGRSAETKSLEATHAAGSVGVGVLTVFLGGEIATLGSGGLSLSALVLVVVAVLLLAAALHE</sequence>
<dbReference type="AlphaFoldDB" id="A0A0W1R7R4"/>
<keyword evidence="3" id="KW-1185">Reference proteome</keyword>
<proteinExistence type="predicted"/>
<feature type="transmembrane region" description="Helical" evidence="1">
    <location>
        <begin position="59"/>
        <end position="80"/>
    </location>
</feature>
<feature type="transmembrane region" description="Helical" evidence="1">
    <location>
        <begin position="92"/>
        <end position="109"/>
    </location>
</feature>
<dbReference type="InterPro" id="IPR055941">
    <property type="entry name" value="DUF7519"/>
</dbReference>
<dbReference type="Pfam" id="PF24363">
    <property type="entry name" value="DUF7519"/>
    <property type="match status" value="1"/>
</dbReference>
<feature type="transmembrane region" description="Helical" evidence="1">
    <location>
        <begin position="116"/>
        <end position="135"/>
    </location>
</feature>
<feature type="transmembrane region" description="Helical" evidence="1">
    <location>
        <begin position="33"/>
        <end position="52"/>
    </location>
</feature>
<keyword evidence="1" id="KW-0812">Transmembrane</keyword>
<gene>
    <name evidence="2" type="ORF">AUR64_16965</name>
</gene>
<organism evidence="2 3">
    <name type="scientific">Haloprofundus marisrubri</name>
    <dbReference type="NCBI Taxonomy" id="1514971"/>
    <lineage>
        <taxon>Archaea</taxon>
        <taxon>Methanobacteriati</taxon>
        <taxon>Methanobacteriota</taxon>
        <taxon>Stenosarchaea group</taxon>
        <taxon>Halobacteria</taxon>
        <taxon>Halobacteriales</taxon>
        <taxon>Haloferacaceae</taxon>
        <taxon>Haloprofundus</taxon>
    </lineage>
</organism>
<reference evidence="2 3" key="1">
    <citation type="submission" date="2015-12" db="EMBL/GenBank/DDBJ databases">
        <title>Haloprofundus marisrubri gen. nov., sp. nov., an extremely halophilic archaeon isolated from the Discovery deep brine-seawater interface in the Red Sea.</title>
        <authorList>
            <person name="Zhang G."/>
            <person name="Stingl U."/>
            <person name="Rashid M."/>
        </authorList>
    </citation>
    <scope>NUCLEOTIDE SEQUENCE [LARGE SCALE GENOMIC DNA]</scope>
    <source>
        <strain evidence="2 3">SB9</strain>
    </source>
</reference>
<keyword evidence="1" id="KW-1133">Transmembrane helix</keyword>
<dbReference type="Proteomes" id="UP000054387">
    <property type="component" value="Unassembled WGS sequence"/>
</dbReference>
<feature type="transmembrane region" description="Helical" evidence="1">
    <location>
        <begin position="206"/>
        <end position="225"/>
    </location>
</feature>
<accession>A0A0W1R7R4</accession>
<protein>
    <submittedName>
        <fullName evidence="2">Uncharacterized protein</fullName>
    </submittedName>
</protein>
<dbReference type="STRING" id="1514971.AUR64_16965"/>
<dbReference type="RefSeq" id="WP_058582618.1">
    <property type="nucleotide sequence ID" value="NZ_LOPU01000029.1"/>
</dbReference>
<keyword evidence="1" id="KW-0472">Membrane</keyword>
<comment type="caution">
    <text evidence="2">The sequence shown here is derived from an EMBL/GenBank/DDBJ whole genome shotgun (WGS) entry which is preliminary data.</text>
</comment>
<evidence type="ECO:0000313" key="2">
    <source>
        <dbReference type="EMBL" id="KTG09466.1"/>
    </source>
</evidence>
<dbReference type="OrthoDB" id="282867at2157"/>